<dbReference type="CDD" id="cd06225">
    <property type="entry name" value="HAMP"/>
    <property type="match status" value="1"/>
</dbReference>
<comment type="caution">
    <text evidence="14">The sequence shown here is derived from an EMBL/GenBank/DDBJ whole genome shotgun (WGS) entry which is preliminary data.</text>
</comment>
<evidence type="ECO:0000256" key="8">
    <source>
        <dbReference type="ARBA" id="ARBA00023224"/>
    </source>
</evidence>
<dbReference type="Pfam" id="PF00672">
    <property type="entry name" value="HAMP"/>
    <property type="match status" value="1"/>
</dbReference>
<dbReference type="PANTHER" id="PTHR32089:SF114">
    <property type="entry name" value="METHYL-ACCEPTING CHEMOTAXIS PROTEIN MCPB"/>
    <property type="match status" value="1"/>
</dbReference>
<dbReference type="SUPFAM" id="SSF103190">
    <property type="entry name" value="Sensory domain-like"/>
    <property type="match status" value="1"/>
</dbReference>
<evidence type="ECO:0000256" key="4">
    <source>
        <dbReference type="ARBA" id="ARBA00022500"/>
    </source>
</evidence>
<dbReference type="PROSITE" id="PS50111">
    <property type="entry name" value="CHEMOTAXIS_TRANSDUC_2"/>
    <property type="match status" value="1"/>
</dbReference>
<gene>
    <name evidence="14" type="ORF">EM808_02435</name>
</gene>
<keyword evidence="2" id="KW-1003">Cell membrane</keyword>
<sequence length="657" mass="70787">MKKLHITWNLRAKLYTAFAIILLIPTIAVGLLSYNSAKNELENSLLKSAEENVKLLSSNIDNTLSPKVHDAGFFSDLLTADMFTEGDDNSQGVQKLTQYIGLHPEAQSIYIGTTDGRMISYPKTDLPKDYDPRERPWYQAGMDSNDVVVTSPYKDSSTGDMVVTVTKKLKDGSGVLAIDINIKRLAETASNVNIGEDGYALLLDAQQLFIVNPKGEAGAKAEQSYYKELYKANSGIINYTADGSESVMYYTTNKLTGWKIAGTMYSSETEEAASPILNTTFLVIAVAVVIGAAIVMVIVRSIVIRVRALQKTAQKISSGDLTEDIKTNSNDEIGKLALSFIDMQTSLRSLLGTVEHNAVQVAASAEQLNASAVQTSEATEQVAEAIQEVASSAEKQTSGMEENILALNRISAGTASISESTTAVSDLTRETTEKAETGGRSVKLTVDQMNLIHASVLDSNAVIHSLYDRSKEIGTILNVITAISEQTNLLALNAAIEAARAGESGKGFAVVAEEVRKLAEQSQSSASQISDLIKAIQQDTESTVQKMATVVENVQSGLSVSEDAIEKFGDILSSMKEISPKMADVSNTIKEMLVVVKEVEETAYDVSDIAKSNAASSEEVAASTEEQLAAMEEISSSSHTLSVMADELHDIIKKYKY</sequence>
<evidence type="ECO:0000256" key="2">
    <source>
        <dbReference type="ARBA" id="ARBA00022475"/>
    </source>
</evidence>
<dbReference type="CDD" id="cd18773">
    <property type="entry name" value="PDC1_HK_sensor"/>
    <property type="match status" value="1"/>
</dbReference>
<dbReference type="AlphaFoldDB" id="A0A3S2TZD8"/>
<dbReference type="InterPro" id="IPR004089">
    <property type="entry name" value="MCPsignal_dom"/>
</dbReference>
<dbReference type="EMBL" id="RZTZ01000001">
    <property type="protein sequence ID" value="RVT67354.1"/>
    <property type="molecule type" value="Genomic_DNA"/>
</dbReference>
<dbReference type="PANTHER" id="PTHR32089">
    <property type="entry name" value="METHYL-ACCEPTING CHEMOTAXIS PROTEIN MCPB"/>
    <property type="match status" value="1"/>
</dbReference>
<dbReference type="InterPro" id="IPR033479">
    <property type="entry name" value="dCache_1"/>
</dbReference>
<accession>A0A3S2TZD8</accession>
<evidence type="ECO:0000256" key="11">
    <source>
        <dbReference type="SAM" id="Phobius"/>
    </source>
</evidence>
<dbReference type="Pfam" id="PF00015">
    <property type="entry name" value="MCPsignal"/>
    <property type="match status" value="1"/>
</dbReference>
<evidence type="ECO:0000256" key="1">
    <source>
        <dbReference type="ARBA" id="ARBA00004651"/>
    </source>
</evidence>
<feature type="domain" description="HAMP" evidence="13">
    <location>
        <begin position="300"/>
        <end position="352"/>
    </location>
</feature>
<dbReference type="RefSeq" id="WP_127735296.1">
    <property type="nucleotide sequence ID" value="NZ_CP196002.1"/>
</dbReference>
<comment type="similarity">
    <text evidence="9">Belongs to the methyl-accepting chemotaxis (MCP) protein family.</text>
</comment>
<dbReference type="SUPFAM" id="SSF58104">
    <property type="entry name" value="Methyl-accepting chemotaxis protein (MCP) signaling domain"/>
    <property type="match status" value="1"/>
</dbReference>
<dbReference type="GO" id="GO:0005886">
    <property type="term" value="C:plasma membrane"/>
    <property type="evidence" value="ECO:0007669"/>
    <property type="project" value="UniProtKB-SubCell"/>
</dbReference>
<dbReference type="Gene3D" id="3.30.450.20">
    <property type="entry name" value="PAS domain"/>
    <property type="match status" value="2"/>
</dbReference>
<comment type="subcellular location">
    <subcellularLocation>
        <location evidence="1">Cell membrane</location>
        <topology evidence="1">Multi-pass membrane protein</topology>
    </subcellularLocation>
</comment>
<dbReference type="SMART" id="SM00304">
    <property type="entry name" value="HAMP"/>
    <property type="match status" value="1"/>
</dbReference>
<keyword evidence="4" id="KW-0145">Chemotaxis</keyword>
<feature type="domain" description="Methyl-accepting transducer" evidence="12">
    <location>
        <begin position="371"/>
        <end position="607"/>
    </location>
</feature>
<evidence type="ECO:0000313" key="14">
    <source>
        <dbReference type="EMBL" id="RVT67354.1"/>
    </source>
</evidence>
<keyword evidence="7 11" id="KW-0472">Membrane</keyword>
<feature type="transmembrane region" description="Helical" evidence="11">
    <location>
        <begin position="281"/>
        <end position="303"/>
    </location>
</feature>
<dbReference type="GO" id="GO:0006935">
    <property type="term" value="P:chemotaxis"/>
    <property type="evidence" value="ECO:0007669"/>
    <property type="project" value="UniProtKB-KW"/>
</dbReference>
<evidence type="ECO:0000256" key="7">
    <source>
        <dbReference type="ARBA" id="ARBA00023136"/>
    </source>
</evidence>
<evidence type="ECO:0000256" key="10">
    <source>
        <dbReference type="PROSITE-ProRule" id="PRU00284"/>
    </source>
</evidence>
<proteinExistence type="inferred from homology"/>
<protein>
    <submittedName>
        <fullName evidence="14">Methyl-accepting chemotaxis protein</fullName>
    </submittedName>
</protein>
<dbReference type="CDD" id="cd11386">
    <property type="entry name" value="MCP_signal"/>
    <property type="match status" value="1"/>
</dbReference>
<evidence type="ECO:0000256" key="3">
    <source>
        <dbReference type="ARBA" id="ARBA00022481"/>
    </source>
</evidence>
<dbReference type="Gene3D" id="1.10.287.950">
    <property type="entry name" value="Methyl-accepting chemotaxis protein"/>
    <property type="match status" value="1"/>
</dbReference>
<keyword evidence="8 10" id="KW-0807">Transducer</keyword>
<organism evidence="14 15">
    <name type="scientific">Niallia taxi</name>
    <dbReference type="NCBI Taxonomy" id="2499688"/>
    <lineage>
        <taxon>Bacteria</taxon>
        <taxon>Bacillati</taxon>
        <taxon>Bacillota</taxon>
        <taxon>Bacilli</taxon>
        <taxon>Bacillales</taxon>
        <taxon>Bacillaceae</taxon>
        <taxon>Niallia</taxon>
    </lineage>
</organism>
<keyword evidence="3" id="KW-0488">Methylation</keyword>
<evidence type="ECO:0000256" key="5">
    <source>
        <dbReference type="ARBA" id="ARBA00022692"/>
    </source>
</evidence>
<dbReference type="SMART" id="SM00283">
    <property type="entry name" value="MA"/>
    <property type="match status" value="1"/>
</dbReference>
<evidence type="ECO:0000256" key="6">
    <source>
        <dbReference type="ARBA" id="ARBA00022989"/>
    </source>
</evidence>
<dbReference type="InterPro" id="IPR029151">
    <property type="entry name" value="Sensor-like_sf"/>
</dbReference>
<feature type="transmembrane region" description="Helical" evidence="11">
    <location>
        <begin position="12"/>
        <end position="34"/>
    </location>
</feature>
<dbReference type="GO" id="GO:0007165">
    <property type="term" value="P:signal transduction"/>
    <property type="evidence" value="ECO:0007669"/>
    <property type="project" value="UniProtKB-KW"/>
</dbReference>
<evidence type="ECO:0000259" key="13">
    <source>
        <dbReference type="PROSITE" id="PS50885"/>
    </source>
</evidence>
<reference evidence="14 15" key="1">
    <citation type="submission" date="2019-01" db="EMBL/GenBank/DDBJ databases">
        <title>Bacillus sp. M5HDSG1-1, whole genome shotgun sequence.</title>
        <authorList>
            <person name="Tuo L."/>
        </authorList>
    </citation>
    <scope>NUCLEOTIDE SEQUENCE [LARGE SCALE GENOMIC DNA]</scope>
    <source>
        <strain evidence="14 15">M5HDSG1-1</strain>
    </source>
</reference>
<dbReference type="CDD" id="cd12912">
    <property type="entry name" value="PDC2_MCP_like"/>
    <property type="match status" value="1"/>
</dbReference>
<name>A0A3S2TZD8_9BACI</name>
<dbReference type="Gene3D" id="1.10.8.500">
    <property type="entry name" value="HAMP domain in histidine kinase"/>
    <property type="match status" value="1"/>
</dbReference>
<dbReference type="PROSITE" id="PS50885">
    <property type="entry name" value="HAMP"/>
    <property type="match status" value="1"/>
</dbReference>
<evidence type="ECO:0000313" key="15">
    <source>
        <dbReference type="Proteomes" id="UP000288024"/>
    </source>
</evidence>
<dbReference type="Pfam" id="PF02743">
    <property type="entry name" value="dCache_1"/>
    <property type="match status" value="1"/>
</dbReference>
<keyword evidence="5 11" id="KW-0812">Transmembrane</keyword>
<evidence type="ECO:0000259" key="12">
    <source>
        <dbReference type="PROSITE" id="PS50111"/>
    </source>
</evidence>
<dbReference type="Proteomes" id="UP000288024">
    <property type="component" value="Unassembled WGS sequence"/>
</dbReference>
<keyword evidence="6 11" id="KW-1133">Transmembrane helix</keyword>
<dbReference type="InterPro" id="IPR003660">
    <property type="entry name" value="HAMP_dom"/>
</dbReference>
<keyword evidence="15" id="KW-1185">Reference proteome</keyword>
<dbReference type="FunFam" id="1.10.287.950:FF:000001">
    <property type="entry name" value="Methyl-accepting chemotaxis sensory transducer"/>
    <property type="match status" value="1"/>
</dbReference>
<evidence type="ECO:0000256" key="9">
    <source>
        <dbReference type="ARBA" id="ARBA00029447"/>
    </source>
</evidence>